<dbReference type="Gene3D" id="3.40.50.720">
    <property type="entry name" value="NAD(P)-binding Rossmann-like Domain"/>
    <property type="match status" value="1"/>
</dbReference>
<evidence type="ECO:0000256" key="1">
    <source>
        <dbReference type="SAM" id="Phobius"/>
    </source>
</evidence>
<feature type="domain" description="THIF-type NAD/FAD binding fold" evidence="2">
    <location>
        <begin position="104"/>
        <end position="235"/>
    </location>
</feature>
<dbReference type="InterPro" id="IPR045886">
    <property type="entry name" value="ThiF/MoeB/HesA"/>
</dbReference>
<protein>
    <recommendedName>
        <fullName evidence="2">THIF-type NAD/FAD binding fold domain-containing protein</fullName>
    </recommendedName>
</protein>
<dbReference type="AlphaFoldDB" id="A0A1J5J1D0"/>
<name>A0A1J5J1D0_9BACT</name>
<dbReference type="GO" id="GO:0061503">
    <property type="term" value="F:tRNA threonylcarbamoyladenosine dehydratase"/>
    <property type="evidence" value="ECO:0007669"/>
    <property type="project" value="TreeGrafter"/>
</dbReference>
<keyword evidence="1" id="KW-0812">Transmembrane</keyword>
<dbReference type="PANTHER" id="PTHR43267">
    <property type="entry name" value="TRNA THREONYLCARBAMOYLADENOSINE DEHYDRATASE"/>
    <property type="match status" value="1"/>
</dbReference>
<evidence type="ECO:0000313" key="3">
    <source>
        <dbReference type="EMBL" id="OIP97288.1"/>
    </source>
</evidence>
<organism evidence="3 4">
    <name type="scientific">Candidatus Wirthbacteria bacterium CG2_30_54_11</name>
    <dbReference type="NCBI Taxonomy" id="1817892"/>
    <lineage>
        <taxon>Bacteria</taxon>
        <taxon>Candidatus Wirthbacteria</taxon>
    </lineage>
</organism>
<dbReference type="Pfam" id="PF00899">
    <property type="entry name" value="ThiF"/>
    <property type="match status" value="1"/>
</dbReference>
<reference evidence="3 4" key="1">
    <citation type="journal article" date="2016" name="Environ. Microbiol.">
        <title>Genomic resolution of a cold subsurface aquifer community provides metabolic insights for novel microbes adapted to high CO concentrations.</title>
        <authorList>
            <person name="Probst A.J."/>
            <person name="Castelle C.J."/>
            <person name="Singh A."/>
            <person name="Brown C.T."/>
            <person name="Anantharaman K."/>
            <person name="Sharon I."/>
            <person name="Hug L.A."/>
            <person name="Burstein D."/>
            <person name="Emerson J.B."/>
            <person name="Thomas B.C."/>
            <person name="Banfield J.F."/>
        </authorList>
    </citation>
    <scope>NUCLEOTIDE SEQUENCE [LARGE SCALE GENOMIC DNA]</scope>
    <source>
        <strain evidence="3">CG2_30_54_11</strain>
    </source>
</reference>
<keyword evidence="1" id="KW-1133">Transmembrane helix</keyword>
<dbReference type="Proteomes" id="UP000183245">
    <property type="component" value="Unassembled WGS sequence"/>
</dbReference>
<proteinExistence type="predicted"/>
<dbReference type="GO" id="GO:0061504">
    <property type="term" value="P:cyclic threonylcarbamoyladenosine biosynthetic process"/>
    <property type="evidence" value="ECO:0007669"/>
    <property type="project" value="TreeGrafter"/>
</dbReference>
<dbReference type="SUPFAM" id="SSF69572">
    <property type="entry name" value="Activating enzymes of the ubiquitin-like proteins"/>
    <property type="match status" value="1"/>
</dbReference>
<comment type="caution">
    <text evidence="3">The sequence shown here is derived from an EMBL/GenBank/DDBJ whole genome shotgun (WGS) entry which is preliminary data.</text>
</comment>
<dbReference type="InterPro" id="IPR035985">
    <property type="entry name" value="Ubiquitin-activating_enz"/>
</dbReference>
<dbReference type="PANTHER" id="PTHR43267:SF3">
    <property type="entry name" value="THIF PROTEIN"/>
    <property type="match status" value="1"/>
</dbReference>
<dbReference type="GO" id="GO:0008641">
    <property type="term" value="F:ubiquitin-like modifier activating enzyme activity"/>
    <property type="evidence" value="ECO:0007669"/>
    <property type="project" value="InterPro"/>
</dbReference>
<dbReference type="InterPro" id="IPR000594">
    <property type="entry name" value="ThiF_NAD_FAD-bd"/>
</dbReference>
<gene>
    <name evidence="3" type="ORF">AUK40_03525</name>
</gene>
<feature type="transmembrane region" description="Helical" evidence="1">
    <location>
        <begin position="312"/>
        <end position="335"/>
    </location>
</feature>
<dbReference type="STRING" id="1817892.AUK40_03525"/>
<sequence>MCYVVRDLFMDTPRLIATGLNEFIRSHPNVALIDQRESQLLALFLVRHPEKVSCSKNDIIVSKEYRRFVRAIRFNFFFFPWLKKVVSVLPENDHDTLKTSRNKPLIEKNDQKKLHDYRIAIIGLSVGSNIAHSLGLMGCANFVLCDHDNLECVNFNRLLGGVDEVGINKAELVARRLYGNNPYARIDVLDTKMTTRLLTEVHRKQKIDMVVEEIDSLEMKIEIRKWAKKYGVAVVMLTSNVHGAIIDVERYDLNRELPILGRKEKYWTNIFLDQNGSIDKRIEIISKIVGRKYMDPRMSIALKEIGKSLVTWPQLITAGMVEGAVGAATILNIITRKDNKERYRRKIAVV</sequence>
<accession>A0A1J5J1D0</accession>
<keyword evidence="1" id="KW-0472">Membrane</keyword>
<evidence type="ECO:0000313" key="4">
    <source>
        <dbReference type="Proteomes" id="UP000183245"/>
    </source>
</evidence>
<evidence type="ECO:0000259" key="2">
    <source>
        <dbReference type="Pfam" id="PF00899"/>
    </source>
</evidence>
<dbReference type="EMBL" id="MNZT01000060">
    <property type="protein sequence ID" value="OIP97288.1"/>
    <property type="molecule type" value="Genomic_DNA"/>
</dbReference>